<organism evidence="1">
    <name type="scientific">Oryza nivara</name>
    <name type="common">Indian wild rice</name>
    <name type="synonym">Oryza sativa f. spontanea</name>
    <dbReference type="NCBI Taxonomy" id="4536"/>
    <lineage>
        <taxon>Eukaryota</taxon>
        <taxon>Viridiplantae</taxon>
        <taxon>Streptophyta</taxon>
        <taxon>Embryophyta</taxon>
        <taxon>Tracheophyta</taxon>
        <taxon>Spermatophyta</taxon>
        <taxon>Magnoliopsida</taxon>
        <taxon>Liliopsida</taxon>
        <taxon>Poales</taxon>
        <taxon>Poaceae</taxon>
        <taxon>BOP clade</taxon>
        <taxon>Oryzoideae</taxon>
        <taxon>Oryzeae</taxon>
        <taxon>Oryzinae</taxon>
        <taxon>Oryza</taxon>
    </lineage>
</organism>
<dbReference type="AlphaFoldDB" id="A0A0E0GXN0"/>
<protein>
    <submittedName>
        <fullName evidence="1">Uncharacterized protein</fullName>
    </submittedName>
</protein>
<sequence length="72" mass="8292">MIRVIGRGQRGGCWIMRLNACACQQPASVRASCRSRAFFPANQMHLEIYEFCNHRPKIGRPPTREGREENCK</sequence>
<accession>A0A0E0GXN0</accession>
<dbReference type="HOGENOM" id="CLU_2726535_0_0_1"/>
<evidence type="ECO:0000313" key="1">
    <source>
        <dbReference type="EnsemblPlants" id="ONIVA04G01940.1"/>
    </source>
</evidence>
<name>A0A0E0GXN0_ORYNI</name>
<dbReference type="Proteomes" id="UP000006591">
    <property type="component" value="Chromosome 4"/>
</dbReference>
<reference evidence="1" key="2">
    <citation type="submission" date="2018-04" db="EMBL/GenBank/DDBJ databases">
        <title>OnivRS2 (Oryza nivara Reference Sequence Version 2).</title>
        <authorList>
            <person name="Zhang J."/>
            <person name="Kudrna D."/>
            <person name="Lee S."/>
            <person name="Talag J."/>
            <person name="Rajasekar S."/>
            <person name="Welchert J."/>
            <person name="Hsing Y.-I."/>
            <person name="Wing R.A."/>
        </authorList>
    </citation>
    <scope>NUCLEOTIDE SEQUENCE [LARGE SCALE GENOMIC DNA]</scope>
    <source>
        <strain evidence="1">SL10</strain>
    </source>
</reference>
<keyword evidence="2" id="KW-1185">Reference proteome</keyword>
<dbReference type="Gramene" id="ONIVA04G01940.1">
    <property type="protein sequence ID" value="ONIVA04G01940.1"/>
    <property type="gene ID" value="ONIVA04G01940"/>
</dbReference>
<evidence type="ECO:0000313" key="2">
    <source>
        <dbReference type="Proteomes" id="UP000006591"/>
    </source>
</evidence>
<dbReference type="EnsemblPlants" id="ONIVA04G01940.1">
    <property type="protein sequence ID" value="ONIVA04G01940.1"/>
    <property type="gene ID" value="ONIVA04G01940"/>
</dbReference>
<reference evidence="1" key="1">
    <citation type="submission" date="2015-04" db="UniProtKB">
        <authorList>
            <consortium name="EnsemblPlants"/>
        </authorList>
    </citation>
    <scope>IDENTIFICATION</scope>
    <source>
        <strain evidence="1">SL10</strain>
    </source>
</reference>
<proteinExistence type="predicted"/>